<dbReference type="PROSITE" id="PS51007">
    <property type="entry name" value="CYTC"/>
    <property type="match status" value="2"/>
</dbReference>
<dbReference type="PANTHER" id="PTHR30600:SF10">
    <property type="entry name" value="BLL6722 PROTEIN"/>
    <property type="match status" value="1"/>
</dbReference>
<dbReference type="Proteomes" id="UP000199120">
    <property type="component" value="Unassembled WGS sequence"/>
</dbReference>
<organism evidence="10 11">
    <name type="scientific">Paraburkholderia caballeronis</name>
    <dbReference type="NCBI Taxonomy" id="416943"/>
    <lineage>
        <taxon>Bacteria</taxon>
        <taxon>Pseudomonadati</taxon>
        <taxon>Pseudomonadota</taxon>
        <taxon>Betaproteobacteria</taxon>
        <taxon>Burkholderiales</taxon>
        <taxon>Burkholderiaceae</taxon>
        <taxon>Paraburkholderia</taxon>
    </lineage>
</organism>
<dbReference type="PANTHER" id="PTHR30600">
    <property type="entry name" value="CYTOCHROME C PEROXIDASE-RELATED"/>
    <property type="match status" value="1"/>
</dbReference>
<dbReference type="RefSeq" id="WP_090542918.1">
    <property type="nucleotide sequence ID" value="NZ_FNSR01000001.1"/>
</dbReference>
<evidence type="ECO:0000256" key="1">
    <source>
        <dbReference type="ARBA" id="ARBA00004196"/>
    </source>
</evidence>
<gene>
    <name evidence="10" type="ORF">SAMN05192542_11549</name>
</gene>
<accession>A0A1H7TG65</accession>
<evidence type="ECO:0000259" key="9">
    <source>
        <dbReference type="PROSITE" id="PS51007"/>
    </source>
</evidence>
<dbReference type="GO" id="GO:0030313">
    <property type="term" value="C:cell envelope"/>
    <property type="evidence" value="ECO:0007669"/>
    <property type="project" value="UniProtKB-SubCell"/>
</dbReference>
<evidence type="ECO:0000256" key="8">
    <source>
        <dbReference type="SAM" id="SignalP"/>
    </source>
</evidence>
<keyword evidence="3 7" id="KW-0479">Metal-binding</keyword>
<dbReference type="Gene3D" id="1.10.760.10">
    <property type="entry name" value="Cytochrome c-like domain"/>
    <property type="match status" value="2"/>
</dbReference>
<feature type="chain" id="PRO_5030029295" evidence="8">
    <location>
        <begin position="33"/>
        <end position="453"/>
    </location>
</feature>
<feature type="domain" description="Cytochrome c" evidence="9">
    <location>
        <begin position="77"/>
        <end position="204"/>
    </location>
</feature>
<dbReference type="GO" id="GO:0004130">
    <property type="term" value="F:cytochrome-c peroxidase activity"/>
    <property type="evidence" value="ECO:0007669"/>
    <property type="project" value="TreeGrafter"/>
</dbReference>
<evidence type="ECO:0000313" key="10">
    <source>
        <dbReference type="EMBL" id="SEL83882.1"/>
    </source>
</evidence>
<evidence type="ECO:0000256" key="6">
    <source>
        <dbReference type="ARBA" id="ARBA00023004"/>
    </source>
</evidence>
<dbReference type="InterPro" id="IPR009056">
    <property type="entry name" value="Cyt_c-like_dom"/>
</dbReference>
<keyword evidence="2 7" id="KW-0349">Heme</keyword>
<name>A0A1H7TG65_9BURK</name>
<dbReference type="SUPFAM" id="SSF46626">
    <property type="entry name" value="Cytochrome c"/>
    <property type="match status" value="2"/>
</dbReference>
<dbReference type="STRING" id="416943.SAMN05445871_1088"/>
<evidence type="ECO:0000256" key="3">
    <source>
        <dbReference type="ARBA" id="ARBA00022723"/>
    </source>
</evidence>
<dbReference type="InterPro" id="IPR006311">
    <property type="entry name" value="TAT_signal"/>
</dbReference>
<reference evidence="11" key="1">
    <citation type="submission" date="2016-10" db="EMBL/GenBank/DDBJ databases">
        <authorList>
            <person name="Varghese N."/>
            <person name="Submissions S."/>
        </authorList>
    </citation>
    <scope>NUCLEOTIDE SEQUENCE [LARGE SCALE GENOMIC DNA]</scope>
    <source>
        <strain evidence="11">LMG 26416</strain>
    </source>
</reference>
<keyword evidence="4 8" id="KW-0732">Signal</keyword>
<dbReference type="GO" id="GO:0020037">
    <property type="term" value="F:heme binding"/>
    <property type="evidence" value="ECO:0007669"/>
    <property type="project" value="InterPro"/>
</dbReference>
<protein>
    <submittedName>
        <fullName evidence="10">Cytochrome c peroxidase</fullName>
    </submittedName>
</protein>
<keyword evidence="5" id="KW-0560">Oxidoreductase</keyword>
<evidence type="ECO:0000256" key="5">
    <source>
        <dbReference type="ARBA" id="ARBA00023002"/>
    </source>
</evidence>
<dbReference type="AlphaFoldDB" id="A0A1H7TG65"/>
<dbReference type="InterPro" id="IPR004852">
    <property type="entry name" value="Di-haem_cyt_c_peroxidsae"/>
</dbReference>
<dbReference type="GO" id="GO:0046872">
    <property type="term" value="F:metal ion binding"/>
    <property type="evidence" value="ECO:0007669"/>
    <property type="project" value="UniProtKB-KW"/>
</dbReference>
<feature type="domain" description="Cytochrome c" evidence="9">
    <location>
        <begin position="261"/>
        <end position="438"/>
    </location>
</feature>
<dbReference type="Pfam" id="PF03150">
    <property type="entry name" value="CCP_MauG"/>
    <property type="match status" value="1"/>
</dbReference>
<dbReference type="EMBL" id="FOAJ01000015">
    <property type="protein sequence ID" value="SEL83882.1"/>
    <property type="molecule type" value="Genomic_DNA"/>
</dbReference>
<dbReference type="PROSITE" id="PS51318">
    <property type="entry name" value="TAT"/>
    <property type="match status" value="1"/>
</dbReference>
<sequence length="453" mass="49012">MIRDGFRPASRWTGIALAAALAAAAATAPLKAAQPGAAFAAANGAHPHPPAVAPVVSGGKPLQRWIRYPAVPAKLSAEAMLGKQIFFDPSLSASGKMSCASCHSPDHAYGPPNGLAVQLGGPDLHRPGTRTVPSLRYLTFTPLFTRHFYNPASEDTQDEGPTGGFMRDGSMASLHEQAARPMLDPNEMANTDPSAVVAKLARGPYADTFRQVFGAEIFANPKQAFDRIGNALEAFETEDESFHPYTSKFDAVMSGHADFTAQELRGYALFNDPNKGNCAKCHIDTPGPGGRPAQFADFSYASLGVPRNPEVPATHDPKYFDLGLCGPYRRDLTNETDFCGLFKSPTLRNAAARSVFFHNGRFHTLEDVMHFYVERDIAPQKWYPKRADGRIDQYDDLPPAYRDNIDHVDAPFDRGAGSKPALNEAEIRDVIAFMKTLNDGYSATAGGPKVAAR</sequence>
<proteinExistence type="predicted"/>
<keyword evidence="10" id="KW-0575">Peroxidase</keyword>
<evidence type="ECO:0000256" key="2">
    <source>
        <dbReference type="ARBA" id="ARBA00022617"/>
    </source>
</evidence>
<evidence type="ECO:0000256" key="4">
    <source>
        <dbReference type="ARBA" id="ARBA00022729"/>
    </source>
</evidence>
<evidence type="ECO:0000256" key="7">
    <source>
        <dbReference type="PROSITE-ProRule" id="PRU00433"/>
    </source>
</evidence>
<keyword evidence="11" id="KW-1185">Reference proteome</keyword>
<feature type="signal peptide" evidence="8">
    <location>
        <begin position="1"/>
        <end position="32"/>
    </location>
</feature>
<dbReference type="InterPro" id="IPR036909">
    <property type="entry name" value="Cyt_c-like_dom_sf"/>
</dbReference>
<dbReference type="InterPro" id="IPR051395">
    <property type="entry name" value="Cytochrome_c_Peroxidase/MauG"/>
</dbReference>
<dbReference type="OrthoDB" id="9805202at2"/>
<evidence type="ECO:0000313" key="11">
    <source>
        <dbReference type="Proteomes" id="UP000199120"/>
    </source>
</evidence>
<dbReference type="GO" id="GO:0009055">
    <property type="term" value="F:electron transfer activity"/>
    <property type="evidence" value="ECO:0007669"/>
    <property type="project" value="InterPro"/>
</dbReference>
<keyword evidence="6 7" id="KW-0408">Iron</keyword>
<comment type="subcellular location">
    <subcellularLocation>
        <location evidence="1">Cell envelope</location>
    </subcellularLocation>
</comment>